<dbReference type="AlphaFoldDB" id="A0A2V3Y8Y7"/>
<dbReference type="Proteomes" id="UP000248057">
    <property type="component" value="Unassembled WGS sequence"/>
</dbReference>
<dbReference type="GeneID" id="86062005"/>
<dbReference type="InterPro" id="IPR000182">
    <property type="entry name" value="GNAT_dom"/>
</dbReference>
<reference evidence="2 3" key="1">
    <citation type="submission" date="2018-05" db="EMBL/GenBank/DDBJ databases">
        <title>Genomic Encyclopedia of Type Strains, Phase IV (KMG-IV): sequencing the most valuable type-strain genomes for metagenomic binning, comparative biology and taxonomic classification.</title>
        <authorList>
            <person name="Goeker M."/>
        </authorList>
    </citation>
    <scope>NUCLEOTIDE SEQUENCE [LARGE SCALE GENOMIC DNA]</scope>
    <source>
        <strain evidence="2 3">DSM 24995</strain>
    </source>
</reference>
<protein>
    <submittedName>
        <fullName evidence="2">Acetyltransferase (GNAT) family protein</fullName>
    </submittedName>
</protein>
<dbReference type="PROSITE" id="PS51186">
    <property type="entry name" value="GNAT"/>
    <property type="match status" value="1"/>
</dbReference>
<accession>A0A2V3Y8Y7</accession>
<evidence type="ECO:0000313" key="3">
    <source>
        <dbReference type="Proteomes" id="UP000248057"/>
    </source>
</evidence>
<dbReference type="CDD" id="cd04301">
    <property type="entry name" value="NAT_SF"/>
    <property type="match status" value="1"/>
</dbReference>
<feature type="domain" description="N-acetyltransferase" evidence="1">
    <location>
        <begin position="1"/>
        <end position="143"/>
    </location>
</feature>
<comment type="caution">
    <text evidence="2">The sequence shown here is derived from an EMBL/GenBank/DDBJ whole genome shotgun (WGS) entry which is preliminary data.</text>
</comment>
<dbReference type="GO" id="GO:0016747">
    <property type="term" value="F:acyltransferase activity, transferring groups other than amino-acyl groups"/>
    <property type="evidence" value="ECO:0007669"/>
    <property type="project" value="InterPro"/>
</dbReference>
<dbReference type="Pfam" id="PF00583">
    <property type="entry name" value="Acetyltransf_1"/>
    <property type="match status" value="1"/>
</dbReference>
<name>A0A2V3Y8Y7_9FIRM</name>
<organism evidence="2 3">
    <name type="scientific">Hungatella effluvii</name>
    <dbReference type="NCBI Taxonomy" id="1096246"/>
    <lineage>
        <taxon>Bacteria</taxon>
        <taxon>Bacillati</taxon>
        <taxon>Bacillota</taxon>
        <taxon>Clostridia</taxon>
        <taxon>Lachnospirales</taxon>
        <taxon>Lachnospiraceae</taxon>
        <taxon>Hungatella</taxon>
    </lineage>
</organism>
<sequence length="143" mass="15959">MVRYVLQEDKEMILSMMELVKDDFAGYKEDDFLAALSESIGKNEAFIDDRNGVPAGLILFTKAGKELTFLATHPDYRKNGVANGLIRKMTECFEAGDQISVVTFQDGDPKGIAARACYHSCGFTDAEELVVFDYPCQKMILKL</sequence>
<dbReference type="SUPFAM" id="SSF55729">
    <property type="entry name" value="Acyl-CoA N-acyltransferases (Nat)"/>
    <property type="match status" value="1"/>
</dbReference>
<proteinExistence type="predicted"/>
<dbReference type="Gene3D" id="3.40.630.30">
    <property type="match status" value="1"/>
</dbReference>
<keyword evidence="2" id="KW-0808">Transferase</keyword>
<dbReference type="RefSeq" id="WP_110323365.1">
    <property type="nucleotide sequence ID" value="NZ_QJKD01000006.1"/>
</dbReference>
<keyword evidence="3" id="KW-1185">Reference proteome</keyword>
<evidence type="ECO:0000259" key="1">
    <source>
        <dbReference type="PROSITE" id="PS51186"/>
    </source>
</evidence>
<evidence type="ECO:0000313" key="2">
    <source>
        <dbReference type="EMBL" id="PXX53134.1"/>
    </source>
</evidence>
<dbReference type="EMBL" id="QJKD01000006">
    <property type="protein sequence ID" value="PXX53134.1"/>
    <property type="molecule type" value="Genomic_DNA"/>
</dbReference>
<dbReference type="InterPro" id="IPR016181">
    <property type="entry name" value="Acyl_CoA_acyltransferase"/>
</dbReference>
<gene>
    <name evidence="2" type="ORF">DFR60_106253</name>
</gene>